<feature type="compositionally biased region" description="Polar residues" evidence="1">
    <location>
        <begin position="291"/>
        <end position="300"/>
    </location>
</feature>
<dbReference type="PANTHER" id="PTHR46950:SF2">
    <property type="entry name" value="MAGNESIUM TRANSPORTER CORA-LIKE FAMILY PROTEIN"/>
    <property type="match status" value="1"/>
</dbReference>
<gene>
    <name evidence="2" type="ORF">SVIM_LOCUS185657</name>
</gene>
<dbReference type="AlphaFoldDB" id="A0A6N2L9T3"/>
<name>A0A6N2L9T3_SALVM</name>
<reference evidence="2" key="1">
    <citation type="submission" date="2019-03" db="EMBL/GenBank/DDBJ databases">
        <authorList>
            <person name="Mank J."/>
            <person name="Almeida P."/>
        </authorList>
    </citation>
    <scope>NUCLEOTIDE SEQUENCE</scope>
    <source>
        <strain evidence="2">78183</strain>
    </source>
</reference>
<evidence type="ECO:0000256" key="1">
    <source>
        <dbReference type="SAM" id="MobiDB-lite"/>
    </source>
</evidence>
<organism evidence="2">
    <name type="scientific">Salix viminalis</name>
    <name type="common">Common osier</name>
    <name type="synonym">Basket willow</name>
    <dbReference type="NCBI Taxonomy" id="40686"/>
    <lineage>
        <taxon>Eukaryota</taxon>
        <taxon>Viridiplantae</taxon>
        <taxon>Streptophyta</taxon>
        <taxon>Embryophyta</taxon>
        <taxon>Tracheophyta</taxon>
        <taxon>Spermatophyta</taxon>
        <taxon>Magnoliopsida</taxon>
        <taxon>eudicotyledons</taxon>
        <taxon>Gunneridae</taxon>
        <taxon>Pentapetalae</taxon>
        <taxon>rosids</taxon>
        <taxon>fabids</taxon>
        <taxon>Malpighiales</taxon>
        <taxon>Salicaceae</taxon>
        <taxon>Saliceae</taxon>
        <taxon>Salix</taxon>
    </lineage>
</organism>
<feature type="region of interest" description="Disordered" evidence="1">
    <location>
        <begin position="266"/>
        <end position="300"/>
    </location>
</feature>
<sequence>MSFSPLVCWVGPFGFIGPILQDPFGVLWANFRESLLLALVLGPGLAFKRKGRQGIGETTVRRLLPKNNWDERCVLQHLTSSPSERWTNTREEKMEAKHIVSDGNNTVVTCSDWPNLRGKGEDVQNQYGISQLVHSVQIDGEWPAQTVSLADDGFGPTVADLVAPYWERPAGPTWWCHVAAGHTSVQAWLNNAKHPFGFRAVSLFGNNKTPFKMCGTHALEAVRQLVARTWSLMMMQIKVESSLGFFGKKWVWRKNPNGKMKAAESFQRGGDEANGLDEANGTKQSKWEANGTKQMGSKANGKQNTFINQCRQQLILSY</sequence>
<evidence type="ECO:0000313" key="2">
    <source>
        <dbReference type="EMBL" id="VFU36580.1"/>
    </source>
</evidence>
<dbReference type="EMBL" id="CAADRP010001114">
    <property type="protein sequence ID" value="VFU36580.1"/>
    <property type="molecule type" value="Genomic_DNA"/>
</dbReference>
<proteinExistence type="predicted"/>
<accession>A0A6N2L9T3</accession>
<protein>
    <submittedName>
        <fullName evidence="2">Uncharacterized protein</fullName>
    </submittedName>
</protein>
<dbReference type="PANTHER" id="PTHR46950">
    <property type="entry name" value="MAGNESIUM TRANSPORTER CORA-LIKE FAMILY PROTEIN"/>
    <property type="match status" value="1"/>
</dbReference>